<gene>
    <name evidence="10" type="ORF">BDCG_17814</name>
</gene>
<dbReference type="SUPFAM" id="SSF53927">
    <property type="entry name" value="Cytidine deaminase-like"/>
    <property type="match status" value="1"/>
</dbReference>
<dbReference type="InterPro" id="IPR011042">
    <property type="entry name" value="6-blade_b-propeller_TolB-like"/>
</dbReference>
<protein>
    <recommendedName>
        <fullName evidence="3">cytidine deaminase</fullName>
        <ecNumber evidence="3">3.5.4.5</ecNumber>
    </recommendedName>
    <alternativeName>
        <fullName evidence="7">Cytidine aminohydrolase</fullName>
    </alternativeName>
</protein>
<keyword evidence="6" id="KW-0862">Zinc</keyword>
<evidence type="ECO:0000313" key="11">
    <source>
        <dbReference type="Proteomes" id="UP000002039"/>
    </source>
</evidence>
<dbReference type="NCBIfam" id="NF004064">
    <property type="entry name" value="PRK05578.1"/>
    <property type="match status" value="1"/>
</dbReference>
<dbReference type="NCBIfam" id="TIGR01354">
    <property type="entry name" value="cyt_deam_tetra"/>
    <property type="match status" value="1"/>
</dbReference>
<dbReference type="GeneID" id="69032706"/>
<dbReference type="InterPro" id="IPR013658">
    <property type="entry name" value="SGL"/>
</dbReference>
<evidence type="ECO:0000256" key="6">
    <source>
        <dbReference type="ARBA" id="ARBA00022833"/>
    </source>
</evidence>
<dbReference type="InterPro" id="IPR016193">
    <property type="entry name" value="Cytidine_deaminase-like"/>
</dbReference>
<dbReference type="PANTHER" id="PTHR10907:SF47">
    <property type="entry name" value="REGUCALCIN"/>
    <property type="match status" value="1"/>
</dbReference>
<keyword evidence="11" id="KW-1185">Reference proteome</keyword>
<dbReference type="InterPro" id="IPR016192">
    <property type="entry name" value="APOBEC/CMP_deaminase_Zn-bd"/>
</dbReference>
<reference evidence="11" key="1">
    <citation type="journal article" date="2015" name="PLoS Genet.">
        <title>The dynamic genome and transcriptome of the human fungal pathogen Blastomyces and close relative Emmonsia.</title>
        <authorList>
            <person name="Munoz J.F."/>
            <person name="Gauthier G.M."/>
            <person name="Desjardins C.A."/>
            <person name="Gallo J.E."/>
            <person name="Holder J."/>
            <person name="Sullivan T.D."/>
            <person name="Marty A.J."/>
            <person name="Carmen J.C."/>
            <person name="Chen Z."/>
            <person name="Ding L."/>
            <person name="Gujja S."/>
            <person name="Magrini V."/>
            <person name="Misas E."/>
            <person name="Mitreva M."/>
            <person name="Priest M."/>
            <person name="Saif S."/>
            <person name="Whiston E.A."/>
            <person name="Young S."/>
            <person name="Zeng Q."/>
            <person name="Goldman W.E."/>
            <person name="Mardis E.R."/>
            <person name="Taylor J.W."/>
            <person name="McEwen J.G."/>
            <person name="Clay O.K."/>
            <person name="Klein B.S."/>
            <person name="Cuomo C.A."/>
        </authorList>
    </citation>
    <scope>NUCLEOTIDE SEQUENCE [LARGE SCALE GENOMIC DNA]</scope>
    <source>
        <strain evidence="11">ER-3 / ATCC MYA-2586</strain>
    </source>
</reference>
<dbReference type="RefSeq" id="XP_045282602.1">
    <property type="nucleotide sequence ID" value="XM_045426871.1"/>
</dbReference>
<dbReference type="Pfam" id="PF08450">
    <property type="entry name" value="SGL"/>
    <property type="match status" value="1"/>
</dbReference>
<dbReference type="PRINTS" id="PR01790">
    <property type="entry name" value="SMP30FAMILY"/>
</dbReference>
<keyword evidence="5" id="KW-0378">Hydrolase</keyword>
<sequence>MFTQLSATELHTLSSKAIAAKEAAHCPYSKFRVGACLLTDEGEFIVGANVENVSYPVGVCAERCALSTAVVAGHKNFKAIAVATDINPGASPCGMCRQFMREFCAPSFPVYMYGGDGTYTMKTMGEKRYHQAGKQLSSTHKNLISSRQSSLSAPVLRTLPVHPTPELDGSTQNGQAQPRSGLGPFYKCDPAMILGEAPIYRASDSTLHWVDCFSEPAELHILHVDPDTGAAQGKARVLKLQDSVSVACFRQGKPGSYIAGYYQGICFIDEETGKFEILKEIVPTDQRDEFRLNDGGIDAKGRFWVAEIDKKAMAYGVGKLPASYGEPQGKVWRYDPDGSLQSMDKGFICGNGLAWSPDNKTMYINDSVGMLTYAYDFDLESGSISNKRIFIDHRAATGEPDGMVVDTQGNLWVGVYNAGRIMVFSPDGKRRKDIPLTARNVTCTTWGGCNWDLIFATTAQNPDAQGSEVDDGGHMFLYKPEDGSKGQAKLEFAG</sequence>
<evidence type="ECO:0000256" key="7">
    <source>
        <dbReference type="ARBA" id="ARBA00032005"/>
    </source>
</evidence>
<dbReference type="Pfam" id="PF00383">
    <property type="entry name" value="dCMP_cyt_deam_1"/>
    <property type="match status" value="1"/>
</dbReference>
<evidence type="ECO:0000256" key="4">
    <source>
        <dbReference type="ARBA" id="ARBA00022723"/>
    </source>
</evidence>
<proteinExistence type="inferred from homology"/>
<dbReference type="EMBL" id="EQ999983">
    <property type="protein sequence ID" value="OAT02875.1"/>
    <property type="molecule type" value="Genomic_DNA"/>
</dbReference>
<dbReference type="PROSITE" id="PS00903">
    <property type="entry name" value="CYT_DCMP_DEAMINASES_1"/>
    <property type="match status" value="1"/>
</dbReference>
<keyword evidence="4" id="KW-0479">Metal-binding</keyword>
<evidence type="ECO:0000256" key="1">
    <source>
        <dbReference type="ARBA" id="ARBA00003949"/>
    </source>
</evidence>
<feature type="domain" description="CMP/dCMP-type deaminase" evidence="9">
    <location>
        <begin position="8"/>
        <end position="137"/>
    </location>
</feature>
<comment type="similarity">
    <text evidence="2">Belongs to the SMP-30/CGR1 family.</text>
</comment>
<comment type="catalytic activity">
    <reaction evidence="8">
        <text>cytidine + H2O + H(+) = uridine + NH4(+)</text>
        <dbReference type="Rhea" id="RHEA:16069"/>
        <dbReference type="ChEBI" id="CHEBI:15377"/>
        <dbReference type="ChEBI" id="CHEBI:15378"/>
        <dbReference type="ChEBI" id="CHEBI:16704"/>
        <dbReference type="ChEBI" id="CHEBI:17562"/>
        <dbReference type="ChEBI" id="CHEBI:28938"/>
        <dbReference type="EC" id="3.5.4.5"/>
    </reaction>
</comment>
<name>A0ABX2W0G2_AJEDR</name>
<dbReference type="Proteomes" id="UP000002039">
    <property type="component" value="Unassembled WGS sequence"/>
</dbReference>
<dbReference type="EC" id="3.5.4.5" evidence="3"/>
<accession>A0ABX2W0G2</accession>
<dbReference type="InterPro" id="IPR002125">
    <property type="entry name" value="CMP_dCMP_dom"/>
</dbReference>
<dbReference type="Gene3D" id="3.40.140.10">
    <property type="entry name" value="Cytidine Deaminase, domain 2"/>
    <property type="match status" value="1"/>
</dbReference>
<evidence type="ECO:0000256" key="5">
    <source>
        <dbReference type="ARBA" id="ARBA00022801"/>
    </source>
</evidence>
<evidence type="ECO:0000256" key="3">
    <source>
        <dbReference type="ARBA" id="ARBA00012783"/>
    </source>
</evidence>
<comment type="function">
    <text evidence="1">This enzyme scavenges exogenous and endogenous cytidine and 2'-deoxycytidine for UMP synthesis.</text>
</comment>
<dbReference type="PROSITE" id="PS51747">
    <property type="entry name" value="CYT_DCMP_DEAMINASES_2"/>
    <property type="match status" value="1"/>
</dbReference>
<dbReference type="Gene3D" id="2.120.10.30">
    <property type="entry name" value="TolB, C-terminal domain"/>
    <property type="match status" value="1"/>
</dbReference>
<dbReference type="PANTHER" id="PTHR10907">
    <property type="entry name" value="REGUCALCIN"/>
    <property type="match status" value="1"/>
</dbReference>
<dbReference type="SUPFAM" id="SSF63829">
    <property type="entry name" value="Calcium-dependent phosphotriesterase"/>
    <property type="match status" value="1"/>
</dbReference>
<dbReference type="CDD" id="cd01283">
    <property type="entry name" value="cytidine_deaminase"/>
    <property type="match status" value="1"/>
</dbReference>
<evidence type="ECO:0000259" key="9">
    <source>
        <dbReference type="PROSITE" id="PS51747"/>
    </source>
</evidence>
<evidence type="ECO:0000256" key="2">
    <source>
        <dbReference type="ARBA" id="ARBA00008853"/>
    </source>
</evidence>
<dbReference type="InterPro" id="IPR006262">
    <property type="entry name" value="Cyt_deam_tetra"/>
</dbReference>
<organism evidence="10 11">
    <name type="scientific">Ajellomyces dermatitidis (strain ER-3 / ATCC MYA-2586)</name>
    <name type="common">Blastomyces dermatitidis</name>
    <dbReference type="NCBI Taxonomy" id="559297"/>
    <lineage>
        <taxon>Eukaryota</taxon>
        <taxon>Fungi</taxon>
        <taxon>Dikarya</taxon>
        <taxon>Ascomycota</taxon>
        <taxon>Pezizomycotina</taxon>
        <taxon>Eurotiomycetes</taxon>
        <taxon>Eurotiomycetidae</taxon>
        <taxon>Onygenales</taxon>
        <taxon>Ajellomycetaceae</taxon>
        <taxon>Blastomyces</taxon>
    </lineage>
</organism>
<evidence type="ECO:0000313" key="10">
    <source>
        <dbReference type="EMBL" id="OAT02875.1"/>
    </source>
</evidence>
<evidence type="ECO:0000256" key="8">
    <source>
        <dbReference type="ARBA" id="ARBA00049558"/>
    </source>
</evidence>
<dbReference type="InterPro" id="IPR005511">
    <property type="entry name" value="SMP-30"/>
</dbReference>